<evidence type="ECO:0000313" key="2">
    <source>
        <dbReference type="EMBL" id="MCS0608426.1"/>
    </source>
</evidence>
<comment type="caution">
    <text evidence="2">The sequence shown here is derived from an EMBL/GenBank/DDBJ whole genome shotgun (WGS) entry which is preliminary data.</text>
</comment>
<evidence type="ECO:0000259" key="1">
    <source>
        <dbReference type="Pfam" id="PF08896"/>
    </source>
</evidence>
<keyword evidence="3" id="KW-1185">Reference proteome</keyword>
<proteinExistence type="predicted"/>
<reference evidence="2 3" key="1">
    <citation type="submission" date="2022-08" db="EMBL/GenBank/DDBJ databases">
        <title>Reclassification of Massilia species as members of the genera Telluria, Duganella, Pseudoduganella, Mokoshia gen. nov. and Zemynaea gen. nov. using orthogonal and non-orthogonal genome-based approaches.</title>
        <authorList>
            <person name="Bowman J.P."/>
        </authorList>
    </citation>
    <scope>NUCLEOTIDE SEQUENCE [LARGE SCALE GENOMIC DNA]</scope>
    <source>
        <strain evidence="2 3">JCM 31607</strain>
    </source>
</reference>
<dbReference type="EMBL" id="JANUGV010000002">
    <property type="protein sequence ID" value="MCS0608426.1"/>
    <property type="molecule type" value="Genomic_DNA"/>
</dbReference>
<feature type="domain" description="DUF1842" evidence="1">
    <location>
        <begin position="5"/>
        <end position="114"/>
    </location>
</feature>
<accession>A0ABT2BIT6</accession>
<organism evidence="2 3">
    <name type="scientific">Massilia solisilvae</name>
    <dbReference type="NCBI Taxonomy" id="1811225"/>
    <lineage>
        <taxon>Bacteria</taxon>
        <taxon>Pseudomonadati</taxon>
        <taxon>Pseudomonadota</taxon>
        <taxon>Betaproteobacteria</taxon>
        <taxon>Burkholderiales</taxon>
        <taxon>Oxalobacteraceae</taxon>
        <taxon>Telluria group</taxon>
        <taxon>Massilia</taxon>
    </lineage>
</organism>
<dbReference type="InterPro" id="IPR014992">
    <property type="entry name" value="DUF1842"/>
</dbReference>
<sequence>MQTLGTYLVNGLAGNENVAGAPTLHFSLVVVSGSGKVSGHAMITQAVAPPNNEKVINNVTGQVHPAGLGPVTKLVALKGTYLDYLPPPAIGVVEVPFEAHFAIDDAWNGRGGFRCGMTQAENVPVKTMPR</sequence>
<name>A0ABT2BIT6_9BURK</name>
<gene>
    <name evidence="2" type="ORF">NX773_09655</name>
</gene>
<dbReference type="RefSeq" id="WP_258856124.1">
    <property type="nucleotide sequence ID" value="NZ_JANUGV010000002.1"/>
</dbReference>
<protein>
    <submittedName>
        <fullName evidence="2">DUF1842 domain-containing protein</fullName>
    </submittedName>
</protein>
<dbReference type="Pfam" id="PF08896">
    <property type="entry name" value="DUF1842"/>
    <property type="match status" value="1"/>
</dbReference>
<dbReference type="Proteomes" id="UP001205861">
    <property type="component" value="Unassembled WGS sequence"/>
</dbReference>
<evidence type="ECO:0000313" key="3">
    <source>
        <dbReference type="Proteomes" id="UP001205861"/>
    </source>
</evidence>